<organism evidence="4 5">
    <name type="scientific">Paractinoplanes durhamensis</name>
    <dbReference type="NCBI Taxonomy" id="113563"/>
    <lineage>
        <taxon>Bacteria</taxon>
        <taxon>Bacillati</taxon>
        <taxon>Actinomycetota</taxon>
        <taxon>Actinomycetes</taxon>
        <taxon>Micromonosporales</taxon>
        <taxon>Micromonosporaceae</taxon>
        <taxon>Paractinoplanes</taxon>
    </lineage>
</organism>
<feature type="transmembrane region" description="Helical" evidence="2">
    <location>
        <begin position="811"/>
        <end position="830"/>
    </location>
</feature>
<evidence type="ECO:0000256" key="2">
    <source>
        <dbReference type="SAM" id="Phobius"/>
    </source>
</evidence>
<feature type="transmembrane region" description="Helical" evidence="2">
    <location>
        <begin position="1036"/>
        <end position="1057"/>
    </location>
</feature>
<reference evidence="4 5" key="1">
    <citation type="submission" date="2021-01" db="EMBL/GenBank/DDBJ databases">
        <title>Whole genome shotgun sequence of Actinoplanes durhamensis NBRC 14914.</title>
        <authorList>
            <person name="Komaki H."/>
            <person name="Tamura T."/>
        </authorList>
    </citation>
    <scope>NUCLEOTIDE SEQUENCE [LARGE SCALE GENOMIC DNA]</scope>
    <source>
        <strain evidence="4 5">NBRC 14914</strain>
    </source>
</reference>
<accession>A0ABQ3Z398</accession>
<dbReference type="Proteomes" id="UP000637628">
    <property type="component" value="Unassembled WGS sequence"/>
</dbReference>
<dbReference type="InterPro" id="IPR027417">
    <property type="entry name" value="P-loop_NTPase"/>
</dbReference>
<feature type="transmembrane region" description="Helical" evidence="2">
    <location>
        <begin position="425"/>
        <end position="453"/>
    </location>
</feature>
<evidence type="ECO:0000256" key="1">
    <source>
        <dbReference type="SAM" id="MobiDB-lite"/>
    </source>
</evidence>
<sequence length="1448" mass="157147">MRRFRITSTLAVVVSLIVIPLGLNYATASVVAPAKWTPWIWGALVLSTLAAVAVSMKTPEPPEITRQTLDDATARLAEIELDRTVAERRGRAQESGLGEARWRSRPGQPDLFGQSPLDLGSHRPEELMADAFQQLPSGRLSIIGAPGSGKSTLALALVEGLLTRRQKRDPVPVLVSLADWNPRTEPPEAWLSLRLAVLFPFLSSMGSLAVSTLVAAGRILPVLDGLDELPAELQTAALARLSGSRLARRPYVLTSRTDAFDRAAESTTLPPDMAVIELHPASPDALARYLRRHQTADDQRWEPVLTELAQHPAGLVARTLSMPWAAYAARTAYADAGTDPRELLDDGRFGSSAALEGHLLNVWLDSLMRHRELRPSASRQPRFDPAATRRWLGWLAGYLRDTDKRQLAWWDLAQALPSPLRNAGYWPMLAVLLAPIDLKAAIVALWTTGIAVWPDQRREETPRQLAWAPGRRIVIGISGALLATVGLVAPLSLQPQISVSTWIAWLAAAGLALVILALVDAAVVPITDPGGTLTQQVRRDRRAILVRATAAGVATGAGTAAVVDRTLPHAGWTVAVAAATTFVIVMAASAASGKFRLARIWLAARGQLPWRLSAFMSYANSIGVLRSDAGRFEFRHAALQDMLAGPKGRPAGRPAIKPSLAQAIVDEVFVLPEVAMRLARQQEVRPQPSKLGGPREDIEQRVRLILAERPEEVLDRGREDRIRFRQAHGRLVRAVGRPGWTRLAWAYQIVLWLSLVLSLLGAALTFLPRWGPALIAGAALVAAATTASRAVQYLNWRVTMPIGVSLPRLRAAAWLVLVAAVAGAAIAVPVDVAREPALMSATLVIAVCWPPAALAWLLSRPHERIQQRLAADEPAYWPDAPGTEQLRTAAEQARQDWITALARNGVMPFLRDKLGAGTSRFSTTLLPFDASRLGGVSRVDQLVQTPATRQLDRYLRDLSSISVGISGSRGAGKSTVLQRFCVSQFTRTTEDLLLLVPAPTAYDRREFLIHLFAEICERVVGEDDAVRPQRRRLLTAAWRALPGVLVAGGLLTTALAWSWSSVVSAAHLVTMSQRTAIIVGGLVITGLGLMMALLMSRSGGRASQRSATTQQSAIAQLNRLRYQLTTSTSRVGKIGLPRGVEFSTTAGTQRTEQMRSYPELVADFRELLHQVALERRSLGRRVIIGIDELDKIDSPADAERFLNDLKVIFGVPGCFFLVAVSDDALAAFDRRSLSVRTTFDSAFDQIITVPPLGLDEARELLSLRGVSLPEPYLWLCHALSGGLPRDLLRSVLQLATASADQVDDLPTLARELIGHDVRSVFRAQLFQAEVATDPARPAVTAWLARAADSEATSAALERTVTSPPAVEPGSVLASLVSQSCSYACYAATLLHAFTEDTPKTVDWLSNTDRSKGVDLLASARAHLATSPDSAMTRVQRFRDEAPFLTPLA</sequence>
<dbReference type="PROSITE" id="PS50837">
    <property type="entry name" value="NACHT"/>
    <property type="match status" value="1"/>
</dbReference>
<protein>
    <recommendedName>
        <fullName evidence="3">NACHT domain-containing protein</fullName>
    </recommendedName>
</protein>
<evidence type="ECO:0000259" key="3">
    <source>
        <dbReference type="PROSITE" id="PS50837"/>
    </source>
</evidence>
<dbReference type="EMBL" id="BOML01000043">
    <property type="protein sequence ID" value="GIE04308.1"/>
    <property type="molecule type" value="Genomic_DNA"/>
</dbReference>
<dbReference type="Gene3D" id="3.40.50.300">
    <property type="entry name" value="P-loop containing nucleotide triphosphate hydrolases"/>
    <property type="match status" value="1"/>
</dbReference>
<dbReference type="Pfam" id="PF05729">
    <property type="entry name" value="NACHT"/>
    <property type="match status" value="1"/>
</dbReference>
<feature type="transmembrane region" description="Helical" evidence="2">
    <location>
        <begin position="544"/>
        <end position="563"/>
    </location>
</feature>
<feature type="transmembrane region" description="Helical" evidence="2">
    <location>
        <begin position="195"/>
        <end position="220"/>
    </location>
</feature>
<feature type="transmembrane region" description="Helical" evidence="2">
    <location>
        <begin position="473"/>
        <end position="493"/>
    </location>
</feature>
<feature type="transmembrane region" description="Helical" evidence="2">
    <location>
        <begin position="836"/>
        <end position="858"/>
    </location>
</feature>
<feature type="transmembrane region" description="Helical" evidence="2">
    <location>
        <begin position="743"/>
        <end position="767"/>
    </location>
</feature>
<feature type="transmembrane region" description="Helical" evidence="2">
    <location>
        <begin position="773"/>
        <end position="791"/>
    </location>
</feature>
<evidence type="ECO:0000313" key="5">
    <source>
        <dbReference type="Proteomes" id="UP000637628"/>
    </source>
</evidence>
<dbReference type="RefSeq" id="WP_203730924.1">
    <property type="nucleotide sequence ID" value="NZ_BAAATX010000016.1"/>
</dbReference>
<comment type="caution">
    <text evidence="4">The sequence shown here is derived from an EMBL/GenBank/DDBJ whole genome shotgun (WGS) entry which is preliminary data.</text>
</comment>
<feature type="domain" description="NACHT" evidence="3">
    <location>
        <begin position="138"/>
        <end position="259"/>
    </location>
</feature>
<feature type="transmembrane region" description="Helical" evidence="2">
    <location>
        <begin position="1077"/>
        <end position="1095"/>
    </location>
</feature>
<feature type="region of interest" description="Disordered" evidence="1">
    <location>
        <begin position="88"/>
        <end position="107"/>
    </location>
</feature>
<evidence type="ECO:0000313" key="4">
    <source>
        <dbReference type="EMBL" id="GIE04308.1"/>
    </source>
</evidence>
<dbReference type="SUPFAM" id="SSF52540">
    <property type="entry name" value="P-loop containing nucleoside triphosphate hydrolases"/>
    <property type="match status" value="2"/>
</dbReference>
<keyword evidence="2" id="KW-1133">Transmembrane helix</keyword>
<keyword evidence="2" id="KW-0472">Membrane</keyword>
<keyword evidence="2" id="KW-0812">Transmembrane</keyword>
<gene>
    <name evidence="4" type="ORF">Adu01nite_56580</name>
</gene>
<keyword evidence="5" id="KW-1185">Reference proteome</keyword>
<dbReference type="InterPro" id="IPR007111">
    <property type="entry name" value="NACHT_NTPase"/>
</dbReference>
<feature type="transmembrane region" description="Helical" evidence="2">
    <location>
        <begin position="569"/>
        <end position="591"/>
    </location>
</feature>
<feature type="transmembrane region" description="Helical" evidence="2">
    <location>
        <begin position="499"/>
        <end position="523"/>
    </location>
</feature>
<proteinExistence type="predicted"/>
<feature type="transmembrane region" description="Helical" evidence="2">
    <location>
        <begin position="38"/>
        <end position="56"/>
    </location>
</feature>
<name>A0ABQ3Z398_9ACTN</name>